<keyword evidence="3" id="KW-1185">Reference proteome</keyword>
<protein>
    <recommendedName>
        <fullName evidence="1">Sporulation regulator WhiA C-terminal domain-containing protein</fullName>
    </recommendedName>
</protein>
<reference evidence="2" key="1">
    <citation type="journal article" date="2020" name="Appl. Environ. Microbiol.">
        <title>Medium-Chain Fatty Acid Synthesis by 'Candidatus Weimeria bifida' gen. nov., sp. nov., and 'Candidatus Pseudoramibacter fermentans' sp. nov.</title>
        <authorList>
            <person name="Scarborough M.J."/>
            <person name="Myers K.S."/>
            <person name="Donohue T.J."/>
            <person name="Noguera D.R."/>
        </authorList>
    </citation>
    <scope>NUCLEOTIDE SEQUENCE</scope>
    <source>
        <strain evidence="2">LCO1.1</strain>
    </source>
</reference>
<evidence type="ECO:0000313" key="3">
    <source>
        <dbReference type="Proteomes" id="UP000460257"/>
    </source>
</evidence>
<comment type="caution">
    <text evidence="2">The sequence shown here is derived from an EMBL/GenBank/DDBJ whole genome shotgun (WGS) entry which is preliminary data.</text>
</comment>
<evidence type="ECO:0000259" key="1">
    <source>
        <dbReference type="Pfam" id="PF02650"/>
    </source>
</evidence>
<dbReference type="InterPro" id="IPR023054">
    <property type="entry name" value="Sporulation_regulator_WhiA_C"/>
</dbReference>
<proteinExistence type="predicted"/>
<gene>
    <name evidence="2" type="ORF">FRC54_08130</name>
</gene>
<dbReference type="Proteomes" id="UP000460257">
    <property type="component" value="Unassembled WGS sequence"/>
</dbReference>
<evidence type="ECO:0000313" key="2">
    <source>
        <dbReference type="EMBL" id="MQN01867.1"/>
    </source>
</evidence>
<organism evidence="2 3">
    <name type="scientific">Candidatus Weimeria bifida</name>
    <dbReference type="NCBI Taxonomy" id="2599074"/>
    <lineage>
        <taxon>Bacteria</taxon>
        <taxon>Bacillati</taxon>
        <taxon>Bacillota</taxon>
        <taxon>Clostridia</taxon>
        <taxon>Lachnospirales</taxon>
        <taxon>Lachnospiraceae</taxon>
        <taxon>Candidatus Weimeria</taxon>
    </lineage>
</organism>
<dbReference type="Pfam" id="PF02650">
    <property type="entry name" value="HTH_WhiA"/>
    <property type="match status" value="1"/>
</dbReference>
<sequence>MNVNTPQVCFSSSQTIEDMLSSGERHFADWGRLQEAAKLRLRTRMPLYELGQKCSPPVGKSGINHRLEKSTVGL</sequence>
<accession>A0A6N7IZT6</accession>
<name>A0A6N7IZT6_9FIRM</name>
<dbReference type="AlphaFoldDB" id="A0A6N7IZT6"/>
<feature type="domain" description="Sporulation regulator WhiA C-terminal" evidence="1">
    <location>
        <begin position="32"/>
        <end position="69"/>
    </location>
</feature>
<dbReference type="EMBL" id="VOGC01000007">
    <property type="protein sequence ID" value="MQN01867.1"/>
    <property type="molecule type" value="Genomic_DNA"/>
</dbReference>